<reference evidence="1" key="1">
    <citation type="submission" date="2014-09" db="EMBL/GenBank/DDBJ databases">
        <title>Draft genome sequence of an oleaginous Mucoromycotina fungus Mucor ambiguus NBRC6742.</title>
        <authorList>
            <person name="Takeda I."/>
            <person name="Yamane N."/>
            <person name="Morita T."/>
            <person name="Tamano K."/>
            <person name="Machida M."/>
            <person name="Baker S."/>
            <person name="Koike H."/>
        </authorList>
    </citation>
    <scope>NUCLEOTIDE SEQUENCE</scope>
    <source>
        <strain evidence="1">NBRC 6742</strain>
    </source>
</reference>
<protein>
    <submittedName>
        <fullName evidence="1">Uncharacterized protein</fullName>
    </submittedName>
</protein>
<dbReference type="EMBL" id="DF836653">
    <property type="protein sequence ID" value="GAN10520.1"/>
    <property type="molecule type" value="Genomic_DNA"/>
</dbReference>
<organism evidence="1">
    <name type="scientific">Mucor ambiguus</name>
    <dbReference type="NCBI Taxonomy" id="91626"/>
    <lineage>
        <taxon>Eukaryota</taxon>
        <taxon>Fungi</taxon>
        <taxon>Fungi incertae sedis</taxon>
        <taxon>Mucoromycota</taxon>
        <taxon>Mucoromycotina</taxon>
        <taxon>Mucoromycetes</taxon>
        <taxon>Mucorales</taxon>
        <taxon>Mucorineae</taxon>
        <taxon>Mucoraceae</taxon>
        <taxon>Mucor</taxon>
    </lineage>
</organism>
<feature type="non-terminal residue" evidence="1">
    <location>
        <position position="83"/>
    </location>
</feature>
<dbReference type="Proteomes" id="UP000053815">
    <property type="component" value="Unassembled WGS sequence"/>
</dbReference>
<proteinExistence type="predicted"/>
<sequence>MTPTTRSSDVSPNPLDSVPAAGAMEVDSAVENISMKDALASLEKEISGLMVKIAMAGSMPRSVVDSWKSTLMEKKSDFQELTE</sequence>
<evidence type="ECO:0000313" key="2">
    <source>
        <dbReference type="Proteomes" id="UP000053815"/>
    </source>
</evidence>
<accession>A0A0C9LXY4</accession>
<name>A0A0C9LXY4_9FUNG</name>
<evidence type="ECO:0000313" key="1">
    <source>
        <dbReference type="EMBL" id="GAN10520.1"/>
    </source>
</evidence>
<gene>
    <name evidence="1" type="ORF">MAM1_0364c10061</name>
</gene>
<dbReference type="AlphaFoldDB" id="A0A0C9LXY4"/>
<keyword evidence="2" id="KW-1185">Reference proteome</keyword>